<evidence type="ECO:0000313" key="3">
    <source>
        <dbReference type="Proteomes" id="UP000247702"/>
    </source>
</evidence>
<dbReference type="Gene3D" id="1.10.30.10">
    <property type="entry name" value="High mobility group box domain"/>
    <property type="match status" value="1"/>
</dbReference>
<comment type="caution">
    <text evidence="1">The sequence shown here is derived from an EMBL/GenBank/DDBJ whole genome shotgun (WGS) entry which is preliminary data.</text>
</comment>
<name>A0A2Z6RW92_9GLOM</name>
<evidence type="ECO:0008006" key="4">
    <source>
        <dbReference type="Google" id="ProtNLM"/>
    </source>
</evidence>
<keyword evidence="3" id="KW-1185">Reference proteome</keyword>
<reference evidence="1 3" key="1">
    <citation type="submission" date="2017-11" db="EMBL/GenBank/DDBJ databases">
        <title>The genome of Rhizophagus clarus HR1 reveals common genetic basis of auxotrophy among arbuscular mycorrhizal fungi.</title>
        <authorList>
            <person name="Kobayashi Y."/>
        </authorList>
    </citation>
    <scope>NUCLEOTIDE SEQUENCE [LARGE SCALE GENOMIC DNA]</scope>
    <source>
        <strain evidence="1 3">HR1</strain>
    </source>
</reference>
<evidence type="ECO:0000313" key="1">
    <source>
        <dbReference type="EMBL" id="GBC07054.1"/>
    </source>
</evidence>
<dbReference type="EMBL" id="BLAL01000060">
    <property type="protein sequence ID" value="GES82360.1"/>
    <property type="molecule type" value="Genomic_DNA"/>
</dbReference>
<dbReference type="InterPro" id="IPR036910">
    <property type="entry name" value="HMG_box_dom_sf"/>
</dbReference>
<dbReference type="OrthoDB" id="6247875at2759"/>
<dbReference type="EMBL" id="BEXD01004117">
    <property type="protein sequence ID" value="GBC07054.1"/>
    <property type="molecule type" value="Genomic_DNA"/>
</dbReference>
<accession>A0A2Z6RW92</accession>
<organism evidence="1 3">
    <name type="scientific">Rhizophagus clarus</name>
    <dbReference type="NCBI Taxonomy" id="94130"/>
    <lineage>
        <taxon>Eukaryota</taxon>
        <taxon>Fungi</taxon>
        <taxon>Fungi incertae sedis</taxon>
        <taxon>Mucoromycota</taxon>
        <taxon>Glomeromycotina</taxon>
        <taxon>Glomeromycetes</taxon>
        <taxon>Glomerales</taxon>
        <taxon>Glomeraceae</taxon>
        <taxon>Rhizophagus</taxon>
    </lineage>
</organism>
<protein>
    <recommendedName>
        <fullName evidence="4">HMG box domain-containing protein</fullName>
    </recommendedName>
</protein>
<dbReference type="Proteomes" id="UP000615446">
    <property type="component" value="Unassembled WGS sequence"/>
</dbReference>
<sequence>MPKTYKIEFLVESLINKLDRRNIFPPLLDDPELFVAPPESKIKRPLNSFLICRTNVIREARRKGGVGNMRVISKAASILWNNASPAEKDVYREIYRRVTEIYSLRGIQKASCKLLKFKVKPPIPEENLLPTSSHQNLIPLPSTSSSTSLETAPIIIFNNYHYYHLNTMSNINAYNTYFDNNNQIINIINNPGDQCYFDGYNYLY</sequence>
<reference evidence="2" key="2">
    <citation type="submission" date="2019-10" db="EMBL/GenBank/DDBJ databases">
        <title>Conservation and host-specific expression of non-tandemly repeated heterogenous ribosome RNA gene in arbuscular mycorrhizal fungi.</title>
        <authorList>
            <person name="Maeda T."/>
            <person name="Kobayashi Y."/>
            <person name="Nakagawa T."/>
            <person name="Ezawa T."/>
            <person name="Yamaguchi K."/>
            <person name="Bino T."/>
            <person name="Nishimoto Y."/>
            <person name="Shigenobu S."/>
            <person name="Kawaguchi M."/>
        </authorList>
    </citation>
    <scope>NUCLEOTIDE SEQUENCE</scope>
    <source>
        <strain evidence="2">HR1</strain>
    </source>
</reference>
<evidence type="ECO:0000313" key="2">
    <source>
        <dbReference type="EMBL" id="GES82360.1"/>
    </source>
</evidence>
<dbReference type="Proteomes" id="UP000247702">
    <property type="component" value="Unassembled WGS sequence"/>
</dbReference>
<dbReference type="AlphaFoldDB" id="A0A2Z6RW92"/>
<dbReference type="SUPFAM" id="SSF47095">
    <property type="entry name" value="HMG-box"/>
    <property type="match status" value="1"/>
</dbReference>
<gene>
    <name evidence="2" type="ORF">RCL2_000957100</name>
    <name evidence="1" type="ORF">RclHR1_07210003</name>
</gene>
<proteinExistence type="predicted"/>